<dbReference type="RefSeq" id="WP_132115967.1">
    <property type="nucleotide sequence ID" value="NZ_SLWS01000003.1"/>
</dbReference>
<dbReference type="AlphaFoldDB" id="A0A4R2JPP8"/>
<proteinExistence type="predicted"/>
<evidence type="ECO:0000256" key="1">
    <source>
        <dbReference type="SAM" id="MobiDB-lite"/>
    </source>
</evidence>
<evidence type="ECO:0000313" key="2">
    <source>
        <dbReference type="EMBL" id="TCO60752.1"/>
    </source>
</evidence>
<evidence type="ECO:0000313" key="3">
    <source>
        <dbReference type="Proteomes" id="UP000295680"/>
    </source>
</evidence>
<comment type="caution">
    <text evidence="2">The sequence shown here is derived from an EMBL/GenBank/DDBJ whole genome shotgun (WGS) entry which is preliminary data.</text>
</comment>
<protein>
    <submittedName>
        <fullName evidence="2">Uncharacterized protein</fullName>
    </submittedName>
</protein>
<name>A0A4R2JPP8_9PSEU</name>
<keyword evidence="3" id="KW-1185">Reference proteome</keyword>
<gene>
    <name evidence="2" type="ORF">EV192_103327</name>
</gene>
<accession>A0A4R2JPP8</accession>
<feature type="region of interest" description="Disordered" evidence="1">
    <location>
        <begin position="98"/>
        <end position="128"/>
    </location>
</feature>
<organism evidence="2 3">
    <name type="scientific">Actinocrispum wychmicini</name>
    <dbReference type="NCBI Taxonomy" id="1213861"/>
    <lineage>
        <taxon>Bacteria</taxon>
        <taxon>Bacillati</taxon>
        <taxon>Actinomycetota</taxon>
        <taxon>Actinomycetes</taxon>
        <taxon>Pseudonocardiales</taxon>
        <taxon>Pseudonocardiaceae</taxon>
        <taxon>Actinocrispum</taxon>
    </lineage>
</organism>
<dbReference type="EMBL" id="SLWS01000003">
    <property type="protein sequence ID" value="TCO60752.1"/>
    <property type="molecule type" value="Genomic_DNA"/>
</dbReference>
<sequence>MARRWVRFEMPVMVCVEVDEQVEDARVVTVVAGTDEQDITLDRDLRREVLVYDESMERVAASEPLAAEAIAVAEDRGDWPALTAWEFGPDAFRDPWLYVDNEDDPEGAGGGAELAGDEQSVSARHDHR</sequence>
<reference evidence="2 3" key="1">
    <citation type="submission" date="2019-03" db="EMBL/GenBank/DDBJ databases">
        <title>Genomic Encyclopedia of Type Strains, Phase IV (KMG-IV): sequencing the most valuable type-strain genomes for metagenomic binning, comparative biology and taxonomic classification.</title>
        <authorList>
            <person name="Goeker M."/>
        </authorList>
    </citation>
    <scope>NUCLEOTIDE SEQUENCE [LARGE SCALE GENOMIC DNA]</scope>
    <source>
        <strain evidence="2 3">DSM 45934</strain>
    </source>
</reference>
<dbReference type="OrthoDB" id="3394176at2"/>
<dbReference type="Proteomes" id="UP000295680">
    <property type="component" value="Unassembled WGS sequence"/>
</dbReference>